<evidence type="ECO:0000256" key="1">
    <source>
        <dbReference type="SAM" id="SignalP"/>
    </source>
</evidence>
<sequence length="546" mass="61140">MKKINQYKLLAGICLLSFLTACDYERINTNPFEMTEEEGLMDGFAVGGLVTAMEQTVFPVGTQADDTDIINQYQTDYHLSADCWSGFFGQNNSTSWNSGRNNTTYFLIDGWIAGTYTRSYTNAFNSWKKLKVFSEKNDAPEIYALAQVLKISAWHKTLECFGPMPYTHAADPTMNIPFDSEKAVYTAMFQDLTDAIDVLTEKAVNGIKVMEEYDAVYAGDTRKWVKYANSLMLRLAIRVRFADEEMAKKYAIQAVGHSIGVMTARDDEAQMSAGAGITFRNNIEWLSETYEESRMGSSIFSYLMGYADPRLGAYFKPVDAASTAGQVAYDGKKYQAVPAGHTFAPNDVYKLFSKPKIESNTPTYWLRASEVYFLRAEAALVWPADFGSAEALYKQGIEMSFQENGVTTSVDAYMNSGKAPMKHEFTGSYACSFPAPSTATAKFEGSTEQKLEKIIIQKWIALFPNGQEAWTEWRRTGYPKLNPVMVNNGSSQGATKESGVRRMIYPTSFYQTEEGQAIYNAALLLLNNGQGGEDKSSTRLWWDCKR</sequence>
<feature type="signal peptide" evidence="1">
    <location>
        <begin position="1"/>
        <end position="23"/>
    </location>
</feature>
<keyword evidence="2" id="KW-0449">Lipoprotein</keyword>
<reference evidence="3 6" key="2">
    <citation type="submission" date="2019-03" db="EMBL/GenBank/DDBJ databases">
        <title>Diversity of the mouse oral microbiome.</title>
        <authorList>
            <person name="Joseph S."/>
            <person name="Aduse-Opoku J."/>
            <person name="Curtis M."/>
            <person name="Wade W."/>
            <person name="Hashim A."/>
        </authorList>
    </citation>
    <scope>NUCLEOTIDE SEQUENCE [LARGE SCALE GENOMIC DNA]</scope>
    <source>
        <strain evidence="3 6">P2318</strain>
    </source>
</reference>
<dbReference type="InterPro" id="IPR011990">
    <property type="entry name" value="TPR-like_helical_dom_sf"/>
</dbReference>
<evidence type="ECO:0000313" key="4">
    <source>
        <dbReference type="EMBL" id="TGY06445.1"/>
    </source>
</evidence>
<proteinExistence type="predicted"/>
<dbReference type="InterPro" id="IPR024302">
    <property type="entry name" value="SusD-like"/>
</dbReference>
<gene>
    <name evidence="2" type="ORF">D7Y07_04465</name>
    <name evidence="3" type="ORF">E4T97_02595</name>
    <name evidence="4" type="ORF">E5356_06670</name>
</gene>
<dbReference type="EMBL" id="RAZM01000008">
    <property type="protein sequence ID" value="RLT81206.1"/>
    <property type="molecule type" value="Genomic_DNA"/>
</dbReference>
<dbReference type="SUPFAM" id="SSF48452">
    <property type="entry name" value="TPR-like"/>
    <property type="match status" value="1"/>
</dbReference>
<dbReference type="PROSITE" id="PS51257">
    <property type="entry name" value="PROKAR_LIPOPROTEIN"/>
    <property type="match status" value="1"/>
</dbReference>
<dbReference type="STRING" id="1235814.GCA_000613385_03347"/>
<dbReference type="Gene3D" id="1.25.40.390">
    <property type="match status" value="1"/>
</dbReference>
<protein>
    <submittedName>
        <fullName evidence="2">SusD/RagB family nutrient-binding outer membrane lipoprotein</fullName>
    </submittedName>
</protein>
<dbReference type="Proteomes" id="UP000267159">
    <property type="component" value="Unassembled WGS sequence"/>
</dbReference>
<keyword evidence="1" id="KW-0732">Signal</keyword>
<dbReference type="AlphaFoldDB" id="A0A3L7Z3Y5"/>
<dbReference type="Proteomes" id="UP000298073">
    <property type="component" value="Unassembled WGS sequence"/>
</dbReference>
<evidence type="ECO:0000313" key="5">
    <source>
        <dbReference type="Proteomes" id="UP000267159"/>
    </source>
</evidence>
<dbReference type="EMBL" id="SRZA01000013">
    <property type="protein sequence ID" value="TGY06445.1"/>
    <property type="molecule type" value="Genomic_DNA"/>
</dbReference>
<evidence type="ECO:0000313" key="7">
    <source>
        <dbReference type="Proteomes" id="UP000305751"/>
    </source>
</evidence>
<dbReference type="RefSeq" id="WP_121766073.1">
    <property type="nucleotide sequence ID" value="NZ_CABIXU010000018.1"/>
</dbReference>
<comment type="caution">
    <text evidence="2">The sequence shown here is derived from an EMBL/GenBank/DDBJ whole genome shotgun (WGS) entry which is preliminary data.</text>
</comment>
<name>A0A3L7Z3Y5_9BACE</name>
<dbReference type="EMBL" id="SPPV01000003">
    <property type="protein sequence ID" value="TFU52301.1"/>
    <property type="molecule type" value="Genomic_DNA"/>
</dbReference>
<evidence type="ECO:0000313" key="6">
    <source>
        <dbReference type="Proteomes" id="UP000298073"/>
    </source>
</evidence>
<reference evidence="2 5" key="1">
    <citation type="submission" date="2018-09" db="EMBL/GenBank/DDBJ databases">
        <title>Murine metabolic-syndrome-specific gut microbial biobank.</title>
        <authorList>
            <person name="Liu C."/>
        </authorList>
    </citation>
    <scope>NUCLEOTIDE SEQUENCE [LARGE SCALE GENOMIC DNA]</scope>
    <source>
        <strain evidence="2 5">0.1X-D8-26</strain>
    </source>
</reference>
<organism evidence="2 5">
    <name type="scientific">Bacteroides acidifaciens</name>
    <dbReference type="NCBI Taxonomy" id="85831"/>
    <lineage>
        <taxon>Bacteria</taxon>
        <taxon>Pseudomonadati</taxon>
        <taxon>Bacteroidota</taxon>
        <taxon>Bacteroidia</taxon>
        <taxon>Bacteroidales</taxon>
        <taxon>Bacteroidaceae</taxon>
        <taxon>Bacteroides</taxon>
    </lineage>
</organism>
<evidence type="ECO:0000313" key="3">
    <source>
        <dbReference type="EMBL" id="TFU52301.1"/>
    </source>
</evidence>
<accession>A0A3L7Z3Y5</accession>
<evidence type="ECO:0000313" key="2">
    <source>
        <dbReference type="EMBL" id="RLT81206.1"/>
    </source>
</evidence>
<dbReference type="Pfam" id="PF12741">
    <property type="entry name" value="SusD-like"/>
    <property type="match status" value="1"/>
</dbReference>
<dbReference type="OrthoDB" id="1387301at2"/>
<dbReference type="Proteomes" id="UP000305751">
    <property type="component" value="Unassembled WGS sequence"/>
</dbReference>
<keyword evidence="7" id="KW-1185">Reference proteome</keyword>
<feature type="chain" id="PRO_5044594523" evidence="1">
    <location>
        <begin position="24"/>
        <end position="546"/>
    </location>
</feature>
<reference evidence="4 7" key="3">
    <citation type="submission" date="2019-04" db="EMBL/GenBank/DDBJ databases">
        <title>Microbes associate with the intestines of laboratory mice.</title>
        <authorList>
            <person name="Navarre W."/>
            <person name="Wong E."/>
            <person name="Huang K."/>
            <person name="Tropini C."/>
            <person name="Ng K."/>
            <person name="Yu B."/>
        </authorList>
    </citation>
    <scope>NUCLEOTIDE SEQUENCE [LARGE SCALE GENOMIC DNA]</scope>
    <source>
        <strain evidence="4 7">NM70_E10</strain>
    </source>
</reference>